<keyword evidence="10" id="KW-1185">Reference proteome</keyword>
<reference evidence="9 10" key="1">
    <citation type="submission" date="2018-10" db="EMBL/GenBank/DDBJ databases">
        <authorList>
            <person name="Chen W.-M."/>
        </authorList>
    </citation>
    <scope>NUCLEOTIDE SEQUENCE [LARGE SCALE GENOMIC DNA]</scope>
    <source>
        <strain evidence="9 10">H-5</strain>
    </source>
</reference>
<keyword evidence="6 8" id="KW-1133">Transmembrane helix</keyword>
<dbReference type="AlphaFoldDB" id="A0A3N0V6T7"/>
<dbReference type="GO" id="GO:0008324">
    <property type="term" value="F:monoatomic cation transmembrane transporter activity"/>
    <property type="evidence" value="ECO:0007669"/>
    <property type="project" value="InterPro"/>
</dbReference>
<evidence type="ECO:0000313" key="10">
    <source>
        <dbReference type="Proteomes" id="UP000275137"/>
    </source>
</evidence>
<keyword evidence="3" id="KW-0813">Transport</keyword>
<feature type="transmembrane region" description="Helical" evidence="8">
    <location>
        <begin position="12"/>
        <end position="31"/>
    </location>
</feature>
<feature type="transmembrane region" description="Helical" evidence="8">
    <location>
        <begin position="529"/>
        <end position="555"/>
    </location>
</feature>
<keyword evidence="5 8" id="KW-0812">Transmembrane</keyword>
<organism evidence="9 10">
    <name type="scientific">Pseudomethylobacillus aquaticus</name>
    <dbReference type="NCBI Taxonomy" id="2676064"/>
    <lineage>
        <taxon>Bacteria</taxon>
        <taxon>Pseudomonadati</taxon>
        <taxon>Pseudomonadota</taxon>
        <taxon>Betaproteobacteria</taxon>
        <taxon>Nitrosomonadales</taxon>
        <taxon>Methylophilaceae</taxon>
        <taxon>Pseudomethylobacillus</taxon>
    </lineage>
</organism>
<dbReference type="Gene3D" id="3.30.70.1320">
    <property type="entry name" value="Multidrug efflux transporter AcrB pore domain like"/>
    <property type="match status" value="1"/>
</dbReference>
<feature type="transmembrane region" description="Helical" evidence="8">
    <location>
        <begin position="931"/>
        <end position="956"/>
    </location>
</feature>
<evidence type="ECO:0000256" key="4">
    <source>
        <dbReference type="ARBA" id="ARBA00022475"/>
    </source>
</evidence>
<dbReference type="EMBL" id="RJVP01000001">
    <property type="protein sequence ID" value="ROH88088.1"/>
    <property type="molecule type" value="Genomic_DNA"/>
</dbReference>
<evidence type="ECO:0000256" key="7">
    <source>
        <dbReference type="ARBA" id="ARBA00023136"/>
    </source>
</evidence>
<sequence length="1039" mass="113604">MFERLIRFSIDQAWLVIIAVAGLAALGLLSYQQLRIDAVPDITNVQVQINTPAPGYSPLESEQRITYPLETVMAGLPRLEQTRSISRYGLSQITVVFKEGTDIYFARQLISERLNQAREKLPPGITPMLGPTSTGLGEIYMWTVEAREGALKADGTPYTPTDLREIQDWIVKPQLRTVPGVNEINTVGGYSKEYQVAPDLQQLRAHGLALTDVVEALERNNANVGAGYIEKSGEQYLIRVPGQLRNTTDIANVVVATRQGVPLRIKDVAVVSIGHELRSGAATENGGEVVLGTVFMLIGENSRQVSRAVDQRMLQINQSLPDGIMVNTVYDRTTLIDKAINTVKTNLIEGALLVVAVLFLFLGNMRAALITMLVIPLSMLMTFTGMVGNKVSANLMSLGALDFGIIIDGAVVIVENCIRRLAHAQHLNGRLLTGKERLHEVFEAAREARRPLLFGQLIIMVVYLPIFALSGVEGKMFHPMAFTVVVALISAMLLSVTFIPAAVALFVTGRVEEKEGRLMLAARRLYAPVLEWALFNKALVLTIALVCLLLSSVMATRMGSEFVPSLDEGDIAMHALRIPGTSLTQAVSMQLELEHIIKEFPQVDRIFAKIGTAEIATDPVPPSVADNFIMLKPRSEWPDRHLPKATLIAQMQQALAQVPGNNYEFTQPIQMRFNELISGVRSDVAVKVFGDDIAQMNDSAEQIGSILQSIPGAQDVKVEQTTGLPILSVDIDRDKIARLGVNISEVQQAVATALNGQPTGQLFEGDRRFNITVRLDEQVRADLEALRQLPVRLASSTENATTYLLLGEIATLNLAPGPNQFSRENGKRRVVITANVRERDIGSFIAEAQQRVQTEVKLPSGYWISWGGVFEQLASATQRLQWVVPIAFLLVFMLLYAMFNNLRDGMMVFTGVPFAMTGGVLALWLRDIPLSISAGVGFIALSGVAVLNGLVMISFIRQLREQGSALDAAIVDGAMTRLRPVLITALVASLGFVPMAIATGTGAEVQRPLATVVIGGIWSSTLLTLLVLPVLYRLLHRDR</sequence>
<keyword evidence="7 8" id="KW-0472">Membrane</keyword>
<feature type="transmembrane region" description="Helical" evidence="8">
    <location>
        <begin position="351"/>
        <end position="375"/>
    </location>
</feature>
<dbReference type="SUPFAM" id="SSF82714">
    <property type="entry name" value="Multidrug efflux transporter AcrB TolC docking domain, DN and DC subdomains"/>
    <property type="match status" value="2"/>
</dbReference>
<gene>
    <name evidence="9" type="ORF">ED236_00980</name>
</gene>
<dbReference type="SUPFAM" id="SSF82866">
    <property type="entry name" value="Multidrug efflux transporter AcrB transmembrane domain"/>
    <property type="match status" value="2"/>
</dbReference>
<dbReference type="RefSeq" id="WP_123236082.1">
    <property type="nucleotide sequence ID" value="NZ_RJVP01000001.1"/>
</dbReference>
<feature type="transmembrane region" description="Helical" evidence="8">
    <location>
        <begin position="395"/>
        <end position="414"/>
    </location>
</feature>
<evidence type="ECO:0000256" key="2">
    <source>
        <dbReference type="ARBA" id="ARBA00010942"/>
    </source>
</evidence>
<comment type="similarity">
    <text evidence="2">Belongs to the resistance-nodulation-cell division (RND) (TC 2.A.6) family.</text>
</comment>
<dbReference type="InterPro" id="IPR004763">
    <property type="entry name" value="CusA-like"/>
</dbReference>
<dbReference type="NCBIfam" id="TIGR00914">
    <property type="entry name" value="2A0601"/>
    <property type="match status" value="1"/>
</dbReference>
<dbReference type="Gene3D" id="1.20.1640.10">
    <property type="entry name" value="Multidrug efflux transporter AcrB transmembrane domain"/>
    <property type="match status" value="2"/>
</dbReference>
<feature type="transmembrane region" description="Helical" evidence="8">
    <location>
        <begin position="977"/>
        <end position="997"/>
    </location>
</feature>
<feature type="transmembrane region" description="Helical" evidence="8">
    <location>
        <begin position="880"/>
        <end position="899"/>
    </location>
</feature>
<feature type="transmembrane region" description="Helical" evidence="8">
    <location>
        <begin position="906"/>
        <end position="925"/>
    </location>
</feature>
<dbReference type="PRINTS" id="PR00702">
    <property type="entry name" value="ACRIFLAVINRP"/>
</dbReference>
<dbReference type="GO" id="GO:0005886">
    <property type="term" value="C:plasma membrane"/>
    <property type="evidence" value="ECO:0007669"/>
    <property type="project" value="UniProtKB-SubCell"/>
</dbReference>
<dbReference type="Pfam" id="PF00873">
    <property type="entry name" value="ACR_tran"/>
    <property type="match status" value="1"/>
</dbReference>
<dbReference type="Gene3D" id="3.30.70.1430">
    <property type="entry name" value="Multidrug efflux transporter AcrB pore domain"/>
    <property type="match status" value="2"/>
</dbReference>
<proteinExistence type="inferred from homology"/>
<protein>
    <submittedName>
        <fullName evidence="9">CusA/CzcA family heavy metal efflux RND transporter</fullName>
    </submittedName>
</protein>
<evidence type="ECO:0000256" key="8">
    <source>
        <dbReference type="SAM" id="Phobius"/>
    </source>
</evidence>
<accession>A0A3N0V6T7</accession>
<name>A0A3N0V6T7_9PROT</name>
<dbReference type="Proteomes" id="UP000275137">
    <property type="component" value="Unassembled WGS sequence"/>
</dbReference>
<feature type="transmembrane region" description="Helical" evidence="8">
    <location>
        <begin position="1009"/>
        <end position="1032"/>
    </location>
</feature>
<dbReference type="Gene3D" id="3.30.2090.10">
    <property type="entry name" value="Multidrug efflux transporter AcrB TolC docking domain, DN and DC subdomains"/>
    <property type="match status" value="2"/>
</dbReference>
<dbReference type="PANTHER" id="PTHR32063">
    <property type="match status" value="1"/>
</dbReference>
<feature type="transmembrane region" description="Helical" evidence="8">
    <location>
        <begin position="452"/>
        <end position="472"/>
    </location>
</feature>
<dbReference type="Gene3D" id="3.30.70.1440">
    <property type="entry name" value="Multidrug efflux transporter AcrB pore domain"/>
    <property type="match status" value="1"/>
</dbReference>
<keyword evidence="4" id="KW-1003">Cell membrane</keyword>
<comment type="subcellular location">
    <subcellularLocation>
        <location evidence="1">Cell membrane</location>
        <topology evidence="1">Multi-pass membrane protein</topology>
    </subcellularLocation>
</comment>
<evidence type="ECO:0000256" key="6">
    <source>
        <dbReference type="ARBA" id="ARBA00022989"/>
    </source>
</evidence>
<dbReference type="SUPFAM" id="SSF82693">
    <property type="entry name" value="Multidrug efflux transporter AcrB pore domain, PN1, PN2, PC1 and PC2 subdomains"/>
    <property type="match status" value="3"/>
</dbReference>
<feature type="transmembrane region" description="Helical" evidence="8">
    <location>
        <begin position="484"/>
        <end position="508"/>
    </location>
</feature>
<evidence type="ECO:0000313" key="9">
    <source>
        <dbReference type="EMBL" id="ROH88088.1"/>
    </source>
</evidence>
<dbReference type="GO" id="GO:0042910">
    <property type="term" value="F:xenobiotic transmembrane transporter activity"/>
    <property type="evidence" value="ECO:0007669"/>
    <property type="project" value="TreeGrafter"/>
</dbReference>
<dbReference type="PANTHER" id="PTHR32063:SF24">
    <property type="entry name" value="CATION EFFLUX SYSTEM (ACRB_ACRD_ACRF FAMILY)"/>
    <property type="match status" value="1"/>
</dbReference>
<comment type="caution">
    <text evidence="9">The sequence shown here is derived from an EMBL/GenBank/DDBJ whole genome shotgun (WGS) entry which is preliminary data.</text>
</comment>
<dbReference type="InterPro" id="IPR027463">
    <property type="entry name" value="AcrB_DN_DC_subdom"/>
</dbReference>
<evidence type="ECO:0000256" key="3">
    <source>
        <dbReference type="ARBA" id="ARBA00022448"/>
    </source>
</evidence>
<evidence type="ECO:0000256" key="1">
    <source>
        <dbReference type="ARBA" id="ARBA00004651"/>
    </source>
</evidence>
<dbReference type="InterPro" id="IPR001036">
    <property type="entry name" value="Acrflvin-R"/>
</dbReference>
<evidence type="ECO:0000256" key="5">
    <source>
        <dbReference type="ARBA" id="ARBA00022692"/>
    </source>
</evidence>